<evidence type="ECO:0000256" key="1">
    <source>
        <dbReference type="SAM" id="MobiDB-lite"/>
    </source>
</evidence>
<feature type="non-terminal residue" evidence="2">
    <location>
        <position position="409"/>
    </location>
</feature>
<keyword evidence="3" id="KW-1185">Reference proteome</keyword>
<reference evidence="2 3" key="1">
    <citation type="journal article" date="2015" name="Genome Biol. Evol.">
        <title>Comparative Genomics of a Bacterivorous Green Alga Reveals Evolutionary Causalities and Consequences of Phago-Mixotrophic Mode of Nutrition.</title>
        <authorList>
            <person name="Burns J.A."/>
            <person name="Paasch A."/>
            <person name="Narechania A."/>
            <person name="Kim E."/>
        </authorList>
    </citation>
    <scope>NUCLEOTIDE SEQUENCE [LARGE SCALE GENOMIC DNA]</scope>
    <source>
        <strain evidence="2 3">PLY_AMNH</strain>
    </source>
</reference>
<feature type="compositionally biased region" description="Polar residues" evidence="1">
    <location>
        <begin position="199"/>
        <end position="212"/>
    </location>
</feature>
<sequence>MEADDDAGLQALLNDLLPPCNPDIVEDLSTANAPPIINAAVEAPARGATARNSNVLEGLLLGTAPLPQRFCDLAYRLRIGDAELWDLVSSRPHGDPFRVYMDTESSYWVALRNVHCTTVEGRQLSPMCPLPSDELQWESSISSHLNSLKGPAPLAEFVGHNSWNILLFLARRPDLFELQVRLKRVESPAPDRRARHDPTATSSVSQYDTCSPHSLPPQQPQAAVSVVQTATQSSHPAQPLMTESDPDARLPTGWEEQSQHAVTEVNALAERFLVEWQQDAGASSLQGEAATWRGVLNAEQGSAQPMPQELSASAGSFAWNADASQPGTAQALPWLLFDLPEKPVQHTSRRMSQHQSGPPDVVQDTTSGTAGDTDPHVVYLGRVGHDMPIGELEIYCSTYGRVININYLQ</sequence>
<feature type="compositionally biased region" description="Low complexity" evidence="1">
    <location>
        <begin position="220"/>
        <end position="234"/>
    </location>
</feature>
<proteinExistence type="predicted"/>
<protein>
    <submittedName>
        <fullName evidence="2">Uncharacterized protein</fullName>
    </submittedName>
</protein>
<dbReference type="EMBL" id="LGRX02035698">
    <property type="protein sequence ID" value="KAK3233489.1"/>
    <property type="molecule type" value="Genomic_DNA"/>
</dbReference>
<feature type="region of interest" description="Disordered" evidence="1">
    <location>
        <begin position="345"/>
        <end position="374"/>
    </location>
</feature>
<feature type="region of interest" description="Disordered" evidence="1">
    <location>
        <begin position="187"/>
        <end position="245"/>
    </location>
</feature>
<dbReference type="AlphaFoldDB" id="A0AAE0BCL6"/>
<comment type="caution">
    <text evidence="2">The sequence shown here is derived from an EMBL/GenBank/DDBJ whole genome shotgun (WGS) entry which is preliminary data.</text>
</comment>
<accession>A0AAE0BCL6</accession>
<dbReference type="Proteomes" id="UP001190700">
    <property type="component" value="Unassembled WGS sequence"/>
</dbReference>
<feature type="compositionally biased region" description="Basic and acidic residues" evidence="1">
    <location>
        <begin position="187"/>
        <end position="198"/>
    </location>
</feature>
<name>A0AAE0BCL6_9CHLO</name>
<organism evidence="2 3">
    <name type="scientific">Cymbomonas tetramitiformis</name>
    <dbReference type="NCBI Taxonomy" id="36881"/>
    <lineage>
        <taxon>Eukaryota</taxon>
        <taxon>Viridiplantae</taxon>
        <taxon>Chlorophyta</taxon>
        <taxon>Pyramimonadophyceae</taxon>
        <taxon>Pyramimonadales</taxon>
        <taxon>Pyramimonadaceae</taxon>
        <taxon>Cymbomonas</taxon>
    </lineage>
</organism>
<gene>
    <name evidence="2" type="ORF">CYMTET_56221</name>
</gene>
<evidence type="ECO:0000313" key="3">
    <source>
        <dbReference type="Proteomes" id="UP001190700"/>
    </source>
</evidence>
<evidence type="ECO:0000313" key="2">
    <source>
        <dbReference type="EMBL" id="KAK3233489.1"/>
    </source>
</evidence>